<dbReference type="SMART" id="SM00360">
    <property type="entry name" value="RRM"/>
    <property type="match status" value="1"/>
</dbReference>
<dbReference type="PROSITE" id="PS50102">
    <property type="entry name" value="RRM"/>
    <property type="match status" value="1"/>
</dbReference>
<dbReference type="Gene3D" id="3.30.70.330">
    <property type="match status" value="1"/>
</dbReference>
<evidence type="ECO:0000313" key="6">
    <source>
        <dbReference type="Proteomes" id="UP000837801"/>
    </source>
</evidence>
<organism evidence="5 6">
    <name type="scientific">[Candida] railenensis</name>
    <dbReference type="NCBI Taxonomy" id="45579"/>
    <lineage>
        <taxon>Eukaryota</taxon>
        <taxon>Fungi</taxon>
        <taxon>Dikarya</taxon>
        <taxon>Ascomycota</taxon>
        <taxon>Saccharomycotina</taxon>
        <taxon>Pichiomycetes</taxon>
        <taxon>Debaryomycetaceae</taxon>
        <taxon>Kurtzmaniella</taxon>
    </lineage>
</organism>
<feature type="region of interest" description="Disordered" evidence="3">
    <location>
        <begin position="114"/>
        <end position="197"/>
    </location>
</feature>
<keyword evidence="1 2" id="KW-0694">RNA-binding</keyword>
<dbReference type="PANTHER" id="PTHR23236:SF12">
    <property type="entry name" value="EUKARYOTIC INITIATION FACTOR 4B-RELATED"/>
    <property type="match status" value="1"/>
</dbReference>
<feature type="compositionally biased region" description="Pro residues" evidence="3">
    <location>
        <begin position="175"/>
        <end position="188"/>
    </location>
</feature>
<proteinExistence type="predicted"/>
<dbReference type="SUPFAM" id="SSF54928">
    <property type="entry name" value="RNA-binding domain, RBD"/>
    <property type="match status" value="1"/>
</dbReference>
<evidence type="ECO:0000256" key="3">
    <source>
        <dbReference type="SAM" id="MobiDB-lite"/>
    </source>
</evidence>
<dbReference type="OrthoDB" id="4726at2759"/>
<dbReference type="Pfam" id="PF00076">
    <property type="entry name" value="RRM_1"/>
    <property type="match status" value="1"/>
</dbReference>
<dbReference type="InterPro" id="IPR000504">
    <property type="entry name" value="RRM_dom"/>
</dbReference>
<evidence type="ECO:0000313" key="5">
    <source>
        <dbReference type="EMBL" id="CAH2351972.1"/>
    </source>
</evidence>
<dbReference type="InterPro" id="IPR035979">
    <property type="entry name" value="RBD_domain_sf"/>
</dbReference>
<evidence type="ECO:0000259" key="4">
    <source>
        <dbReference type="PROSITE" id="PS50102"/>
    </source>
</evidence>
<dbReference type="GO" id="GO:0008143">
    <property type="term" value="F:poly(A) binding"/>
    <property type="evidence" value="ECO:0007669"/>
    <property type="project" value="TreeGrafter"/>
</dbReference>
<reference evidence="5" key="1">
    <citation type="submission" date="2022-03" db="EMBL/GenBank/DDBJ databases">
        <authorList>
            <person name="Legras J.-L."/>
            <person name="Devillers H."/>
            <person name="Grondin C."/>
        </authorList>
    </citation>
    <scope>NUCLEOTIDE SEQUENCE</scope>
    <source>
        <strain evidence="5">CLIB 1423</strain>
    </source>
</reference>
<evidence type="ECO:0000256" key="2">
    <source>
        <dbReference type="PROSITE-ProRule" id="PRU00176"/>
    </source>
</evidence>
<dbReference type="AlphaFoldDB" id="A0A9P0QMG4"/>
<accession>A0A9P0QMG4</accession>
<dbReference type="InterPro" id="IPR012677">
    <property type="entry name" value="Nucleotide-bd_a/b_plait_sf"/>
</dbReference>
<sequence length="197" mass="21455">MSEVVEDSSNIAAKPFRAVETEEERAERLAKQEEIDQRSVYVGNVDYQSTPEQLESFFNSSGTIERITILFDKFSGLPKGYAYVEFDTKESVNTAIEELHGKEFRGRELRVTPKRTNLPGFKPRGGFRGGRAGFRGGFRGGRGFRGGFRGGRGNGYRGRGGFNGGAETSENGQQPPVPPATAPAPAPVPSTSEISTE</sequence>
<protein>
    <submittedName>
        <fullName evidence="5">Polyadenylate-binding protein 2</fullName>
    </submittedName>
</protein>
<keyword evidence="6" id="KW-1185">Reference proteome</keyword>
<dbReference type="Proteomes" id="UP000837801">
    <property type="component" value="Unassembled WGS sequence"/>
</dbReference>
<dbReference type="SMART" id="SM00361">
    <property type="entry name" value="RRM_1"/>
    <property type="match status" value="1"/>
</dbReference>
<dbReference type="InterPro" id="IPR003954">
    <property type="entry name" value="RRM_euk-type"/>
</dbReference>
<feature type="compositionally biased region" description="Gly residues" evidence="3">
    <location>
        <begin position="126"/>
        <end position="164"/>
    </location>
</feature>
<name>A0A9P0QMG4_9ASCO</name>
<evidence type="ECO:0000256" key="1">
    <source>
        <dbReference type="ARBA" id="ARBA00022884"/>
    </source>
</evidence>
<feature type="domain" description="RRM" evidence="4">
    <location>
        <begin position="38"/>
        <end position="116"/>
    </location>
</feature>
<comment type="caution">
    <text evidence="5">The sequence shown here is derived from an EMBL/GenBank/DDBJ whole genome shotgun (WGS) entry which is preliminary data.</text>
</comment>
<dbReference type="GO" id="GO:0005737">
    <property type="term" value="C:cytoplasm"/>
    <property type="evidence" value="ECO:0007669"/>
    <property type="project" value="TreeGrafter"/>
</dbReference>
<dbReference type="PANTHER" id="PTHR23236">
    <property type="entry name" value="EUKARYOTIC TRANSLATION INITIATION FACTOR 4B/4H"/>
    <property type="match status" value="1"/>
</dbReference>
<dbReference type="EMBL" id="CAKXYY010000005">
    <property type="protein sequence ID" value="CAH2351972.1"/>
    <property type="molecule type" value="Genomic_DNA"/>
</dbReference>
<gene>
    <name evidence="5" type="ORF">CLIB1423_05S02586</name>
</gene>